<protein>
    <submittedName>
        <fullName evidence="3">ARAD1B01826p</fullName>
    </submittedName>
</protein>
<dbReference type="SMART" id="SM01388">
    <property type="entry name" value="Mob1_phocein"/>
    <property type="match status" value="1"/>
</dbReference>
<dbReference type="Pfam" id="PF03637">
    <property type="entry name" value="Mob1_phocein"/>
    <property type="match status" value="1"/>
</dbReference>
<reference evidence="3" key="2">
    <citation type="submission" date="2014-06" db="EMBL/GenBank/DDBJ databases">
        <title>The complete genome of Blastobotrys (Arxula) adeninivorans LS3 - a yeast of biotechnological interest.</title>
        <authorList>
            <person name="Kunze G."/>
            <person name="Gaillardin C."/>
            <person name="Czernicka M."/>
            <person name="Durrens P."/>
            <person name="Martin T."/>
            <person name="Boer E."/>
            <person name="Gabaldon T."/>
            <person name="Cruz J."/>
            <person name="Talla E."/>
            <person name="Marck C."/>
            <person name="Goffeau A."/>
            <person name="Barbe V."/>
            <person name="Baret P."/>
            <person name="Baronian K."/>
            <person name="Beier S."/>
            <person name="Bleykasten C."/>
            <person name="Bode R."/>
            <person name="Casaregola S."/>
            <person name="Despons L."/>
            <person name="Fairhead C."/>
            <person name="Giersberg M."/>
            <person name="Gierski P."/>
            <person name="Hahnel U."/>
            <person name="Hartmann A."/>
            <person name="Jankowska D."/>
            <person name="Jubin C."/>
            <person name="Jung P."/>
            <person name="Lafontaine I."/>
            <person name="Leh-Louis V."/>
            <person name="Lemaire M."/>
            <person name="Marcet-Houben M."/>
            <person name="Mascher M."/>
            <person name="Morel G."/>
            <person name="Richard G.-F."/>
            <person name="Riechen J."/>
            <person name="Sacerdot C."/>
            <person name="Sarkar A."/>
            <person name="Savel G."/>
            <person name="Schacherer J."/>
            <person name="Sherman D."/>
            <person name="Straub M.-L."/>
            <person name="Stein N."/>
            <person name="Thierry A."/>
            <person name="Trautwein-Schult A."/>
            <person name="Westhof E."/>
            <person name="Worch S."/>
            <person name="Dujon B."/>
            <person name="Souciet J.-L."/>
            <person name="Wincker P."/>
            <person name="Scholz U."/>
            <person name="Neuveglise N."/>
        </authorList>
    </citation>
    <scope>NUCLEOTIDE SEQUENCE</scope>
    <source>
        <strain evidence="3">LS3</strain>
    </source>
</reference>
<keyword evidence="1" id="KW-0862">Zinc</keyword>
<feature type="binding site" evidence="1">
    <location>
        <position position="196"/>
    </location>
    <ligand>
        <name>Zn(2+)</name>
        <dbReference type="ChEBI" id="CHEBI:29105"/>
    </ligand>
</feature>
<feature type="binding site" evidence="1">
    <location>
        <position position="116"/>
    </location>
    <ligand>
        <name>Zn(2+)</name>
        <dbReference type="ChEBI" id="CHEBI:29105"/>
    </ligand>
</feature>
<feature type="compositionally biased region" description="Low complexity" evidence="2">
    <location>
        <begin position="1"/>
        <end position="11"/>
    </location>
</feature>
<evidence type="ECO:0000256" key="1">
    <source>
        <dbReference type="PIRSR" id="PIRSR605301-1"/>
    </source>
</evidence>
<feature type="compositionally biased region" description="Polar residues" evidence="2">
    <location>
        <begin position="18"/>
        <end position="33"/>
    </location>
</feature>
<dbReference type="PANTHER" id="PTHR22599">
    <property type="entry name" value="MPS ONE BINDER KINASE ACTIVATOR-LIKE MOB"/>
    <property type="match status" value="1"/>
</dbReference>
<organism evidence="3">
    <name type="scientific">Blastobotrys adeninivorans</name>
    <name type="common">Yeast</name>
    <name type="synonym">Arxula adeninivorans</name>
    <dbReference type="NCBI Taxonomy" id="409370"/>
    <lineage>
        <taxon>Eukaryota</taxon>
        <taxon>Fungi</taxon>
        <taxon>Dikarya</taxon>
        <taxon>Ascomycota</taxon>
        <taxon>Saccharomycotina</taxon>
        <taxon>Dipodascomycetes</taxon>
        <taxon>Dipodascales</taxon>
        <taxon>Trichomonascaceae</taxon>
        <taxon>Blastobotrys</taxon>
    </lineage>
</organism>
<dbReference type="InterPro" id="IPR005301">
    <property type="entry name" value="MOB_kinase_act_fam"/>
</dbReference>
<dbReference type="EMBL" id="HG937692">
    <property type="protein sequence ID" value="CDP35961.1"/>
    <property type="molecule type" value="Genomic_DNA"/>
</dbReference>
<feature type="region of interest" description="Disordered" evidence="2">
    <location>
        <begin position="1"/>
        <end position="47"/>
    </location>
</feature>
<name>A0A060T9S7_BLAAD</name>
<feature type="binding site" evidence="1">
    <location>
        <position position="191"/>
    </location>
    <ligand>
        <name>Zn(2+)</name>
        <dbReference type="ChEBI" id="CHEBI:29105"/>
    </ligand>
</feature>
<reference evidence="3" key="1">
    <citation type="submission" date="2014-02" db="EMBL/GenBank/DDBJ databases">
        <authorList>
            <person name="Genoscope - CEA"/>
        </authorList>
    </citation>
    <scope>NUCLEOTIDE SEQUENCE</scope>
    <source>
        <strain evidence="3">LS3</strain>
    </source>
</reference>
<proteinExistence type="predicted"/>
<sequence length="250" mass="28750">MSFFFSRGFGRSARKNKLANSTPPQPAQSYPSRDSSHTPLDVSKNSSASSLVSQRPLFMCQPFVRTSLVKGSFQTIVMLPKYVDSGEWLAFNMFEFYTYLGQFVNMLAEFITPQTCPTMNAGPGMDYLWLDQNKKTHRLPANQYIETAMSWMSQKFDDQTLFPTQQGVPFPPHFTTVLKHMYRQMFRIFAHIYHNHFDKIVHLSLEAHWNSFFAHFISFGKTFDLADNADLVPLVHLIEALEAQGKITHS</sequence>
<evidence type="ECO:0000313" key="3">
    <source>
        <dbReference type="EMBL" id="CDP35961.1"/>
    </source>
</evidence>
<keyword evidence="1" id="KW-0479">Metal-binding</keyword>
<dbReference type="SUPFAM" id="SSF101152">
    <property type="entry name" value="Mob1/phocein"/>
    <property type="match status" value="1"/>
</dbReference>
<evidence type="ECO:0000256" key="2">
    <source>
        <dbReference type="SAM" id="MobiDB-lite"/>
    </source>
</evidence>
<accession>A0A060T9S7</accession>
<dbReference type="InterPro" id="IPR036703">
    <property type="entry name" value="MOB_kinase_act_sf"/>
</dbReference>
<dbReference type="Gene3D" id="1.20.140.30">
    <property type="entry name" value="MOB kinase activator"/>
    <property type="match status" value="1"/>
</dbReference>
<dbReference type="PhylomeDB" id="A0A060T9S7"/>
<gene>
    <name evidence="3" type="ORF">GNLVRS02_ARAD1B01826g</name>
</gene>
<dbReference type="AlphaFoldDB" id="A0A060T9S7"/>